<accession>A0ABS2WSF7</accession>
<organism evidence="1 2">
    <name type="scientific">Sulfurospirillum tamanense</name>
    <dbReference type="NCBI Taxonomy" id="2813362"/>
    <lineage>
        <taxon>Bacteria</taxon>
        <taxon>Pseudomonadati</taxon>
        <taxon>Campylobacterota</taxon>
        <taxon>Epsilonproteobacteria</taxon>
        <taxon>Campylobacterales</taxon>
        <taxon>Sulfurospirillaceae</taxon>
        <taxon>Sulfurospirillum</taxon>
    </lineage>
</organism>
<proteinExistence type="predicted"/>
<sequence length="316" mass="36081">MKLLFRYVLGFFGVGLLALSGMARDWDEIAASGVIHVGMRDLSSLARDSNSKEYPSFLYEMAEAFAAENGLRLEVHSVDSFAKYWTKEGEILTQTGRVATPDIYNAIDFAAEAFTVTSSRQKLVHLSPYIENVELFFGTTDAPLREYKDLIGKRVLLYESMSFYPVLKAELEARGIPYEIVYIHQKEDAVVMLTPHVDKKEKVNLYLFPASETTDGKLVYHYIAKKFADVSINDSLGIIFRLFSNSYYTQNLRPYFPVNATRTELAWGSSHESRVLNEKIDAFIERYKNSGIFSRQLERYTGMSFGDYKALVEMIE</sequence>
<reference evidence="1" key="2">
    <citation type="submission" date="2021-02" db="EMBL/GenBank/DDBJ databases">
        <authorList>
            <person name="Merkel A.Y."/>
        </authorList>
    </citation>
    <scope>NUCLEOTIDE SEQUENCE</scope>
    <source>
        <strain evidence="1">T05b</strain>
    </source>
</reference>
<protein>
    <submittedName>
        <fullName evidence="1">Transporter substrate-binding domain-containing protein</fullName>
    </submittedName>
</protein>
<keyword evidence="2" id="KW-1185">Reference proteome</keyword>
<comment type="caution">
    <text evidence="1">The sequence shown here is derived from an EMBL/GenBank/DDBJ whole genome shotgun (WGS) entry which is preliminary data.</text>
</comment>
<dbReference type="Proteomes" id="UP000703590">
    <property type="component" value="Unassembled WGS sequence"/>
</dbReference>
<reference evidence="1" key="1">
    <citation type="submission" date="2021-02" db="EMBL/GenBank/DDBJ databases">
        <title>Sulfurospirillum tamanensis sp. nov.</title>
        <authorList>
            <person name="Frolova A."/>
            <person name="Merkel A."/>
            <person name="Slobodkin A."/>
        </authorList>
    </citation>
    <scope>NUCLEOTIDE SEQUENCE</scope>
    <source>
        <strain evidence="1">T05b</strain>
    </source>
</reference>
<evidence type="ECO:0000313" key="1">
    <source>
        <dbReference type="EMBL" id="MBN2964577.1"/>
    </source>
</evidence>
<dbReference type="EMBL" id="JAFHKK010000013">
    <property type="protein sequence ID" value="MBN2964577.1"/>
    <property type="molecule type" value="Genomic_DNA"/>
</dbReference>
<name>A0ABS2WSF7_9BACT</name>
<dbReference type="RefSeq" id="WP_205459125.1">
    <property type="nucleotide sequence ID" value="NZ_JAFHKK010000013.1"/>
</dbReference>
<dbReference type="SUPFAM" id="SSF53850">
    <property type="entry name" value="Periplasmic binding protein-like II"/>
    <property type="match status" value="1"/>
</dbReference>
<gene>
    <name evidence="1" type="ORF">JWV37_07280</name>
</gene>
<evidence type="ECO:0000313" key="2">
    <source>
        <dbReference type="Proteomes" id="UP000703590"/>
    </source>
</evidence>
<dbReference type="Gene3D" id="3.40.190.10">
    <property type="entry name" value="Periplasmic binding protein-like II"/>
    <property type="match status" value="2"/>
</dbReference>